<name>A0A4D6E289_9CAUD</name>
<protein>
    <submittedName>
        <fullName evidence="1">Uncharacterized protein</fullName>
    </submittedName>
</protein>
<dbReference type="KEGG" id="vg:55012954"/>
<dbReference type="EMBL" id="MK620899">
    <property type="protein sequence ID" value="QBZ72737.1"/>
    <property type="molecule type" value="Genomic_DNA"/>
</dbReference>
<dbReference type="GeneID" id="55012954"/>
<gene>
    <name evidence="1" type="primary">118</name>
    <name evidence="1" type="ORF">SEA_GODONK_118</name>
</gene>
<dbReference type="Proteomes" id="UP000297070">
    <property type="component" value="Segment"/>
</dbReference>
<sequence length="359" mass="40429">MKAIVTGFSADAARGNSRVGYESLPLGLVRAGRKMGWEVSHQPMMVATNDDDLDAADLMFVGLGPFNAVGSRYFIGALDAVAKARQHNCALLFYVTDWQTHLLKTSIATVIKYPHNITKQFLFNRTDFTWGAHHIDYLRDILVNFRDRPWPETLVPMQTWHTDPSRDGTKISSHIPARRICTLDPTSVTTATWDIPEPDWSIKERKYTVAALGDYSKYISELGMGWEVNDFGSKATHGKDSERTTVTRPTEKQINELYRTSWAGVCTRTPMYNTGWWRTRYDFISRAGAITIGDPAELSIIGDAYGLSCADLEAMNDNQLLDTAYAQRAQYEARIEPEASVLQKLEEAYLRAKADIDVI</sequence>
<evidence type="ECO:0000313" key="1">
    <source>
        <dbReference type="EMBL" id="QBZ72737.1"/>
    </source>
</evidence>
<keyword evidence="2" id="KW-1185">Reference proteome</keyword>
<reference evidence="1 2" key="1">
    <citation type="submission" date="2019-03" db="EMBL/GenBank/DDBJ databases">
        <authorList>
            <person name="Douthitt C."/>
            <person name="D'Elia T."/>
            <person name="Bockoras C."/>
            <person name="Boss C."/>
            <person name="Clemons M."/>
            <person name="Green W."/>
            <person name="Harel H."/>
            <person name="Larralde J."/>
            <person name="Lopez M."/>
            <person name="Magana D."/>
            <person name="Miguel M."/>
            <person name="Muschweck L."/>
            <person name="Olivos K."/>
            <person name="Racette D."/>
            <person name="Reynolds M."/>
            <person name="Ru Y."/>
            <person name="Santana M."/>
            <person name="Simon R."/>
            <person name="Smotrilla K."/>
            <person name="Sufficool B."/>
            <person name="Tamayo B."/>
            <person name="Tirado E."/>
            <person name="Vajanyi M."/>
            <person name="Weger M."/>
            <person name="Wehr A."/>
            <person name="Whitaker K."/>
            <person name="Garlena R.A."/>
            <person name="Russell D.A."/>
            <person name="Pope W.H."/>
            <person name="Jacobs-Sera D."/>
            <person name="Hatfull G.F."/>
        </authorList>
    </citation>
    <scope>NUCLEOTIDE SEQUENCE [LARGE SCALE GENOMIC DNA]</scope>
</reference>
<evidence type="ECO:0000313" key="2">
    <source>
        <dbReference type="Proteomes" id="UP000297070"/>
    </source>
</evidence>
<organism evidence="1 2">
    <name type="scientific">Gordonia phage GodonK</name>
    <dbReference type="NCBI Taxonomy" id="2562192"/>
    <lineage>
        <taxon>Viruses</taxon>
        <taxon>Duplodnaviria</taxon>
        <taxon>Heunggongvirae</taxon>
        <taxon>Uroviricota</taxon>
        <taxon>Caudoviricetes</taxon>
        <taxon>Godonkavirus</taxon>
        <taxon>Godonkavirus godonK</taxon>
    </lineage>
</organism>
<dbReference type="RefSeq" id="YP_009821502.1">
    <property type="nucleotide sequence ID" value="NC_048176.1"/>
</dbReference>
<proteinExistence type="predicted"/>
<accession>A0A4D6E289</accession>